<dbReference type="CDD" id="cd00146">
    <property type="entry name" value="PKD"/>
    <property type="match status" value="1"/>
</dbReference>
<evidence type="ECO:0000259" key="1">
    <source>
        <dbReference type="PROSITE" id="PS50835"/>
    </source>
</evidence>
<evidence type="ECO:0000313" key="2">
    <source>
        <dbReference type="EMBL" id="KGO80278.1"/>
    </source>
</evidence>
<dbReference type="eggNOG" id="COG3209">
    <property type="taxonomic scope" value="Bacteria"/>
</dbReference>
<proteinExistence type="predicted"/>
<dbReference type="Pfam" id="PF13573">
    <property type="entry name" value="SprB"/>
    <property type="match status" value="1"/>
</dbReference>
<dbReference type="Gene3D" id="2.60.40.10">
    <property type="entry name" value="Immunoglobulins"/>
    <property type="match status" value="3"/>
</dbReference>
<reference evidence="2 3" key="1">
    <citation type="submission" date="2013-09" db="EMBL/GenBank/DDBJ databases">
        <authorList>
            <person name="Zeng Z."/>
            <person name="Chen C."/>
        </authorList>
    </citation>
    <scope>NUCLEOTIDE SEQUENCE [LARGE SCALE GENOMIC DNA]</scope>
    <source>
        <strain evidence="2 3">F44-8</strain>
    </source>
</reference>
<dbReference type="eggNOG" id="COG2931">
    <property type="taxonomic scope" value="Bacteria"/>
</dbReference>
<accession>A0A0A2LM68</accession>
<dbReference type="Pfam" id="PF23237">
    <property type="entry name" value="HYR_4C"/>
    <property type="match status" value="1"/>
</dbReference>
<dbReference type="InterPro" id="IPR036179">
    <property type="entry name" value="Ig-like_dom_sf"/>
</dbReference>
<comment type="caution">
    <text evidence="2">The sequence shown here is derived from an EMBL/GenBank/DDBJ whole genome shotgun (WGS) entry which is preliminary data.</text>
</comment>
<dbReference type="SUPFAM" id="SSF49299">
    <property type="entry name" value="PKD domain"/>
    <property type="match status" value="1"/>
</dbReference>
<dbReference type="Gene3D" id="2.40.10.10">
    <property type="entry name" value="Trypsin-like serine proteases"/>
    <property type="match status" value="1"/>
</dbReference>
<gene>
    <name evidence="2" type="ORF">Q763_11530</name>
</gene>
<dbReference type="PROSITE" id="PS50835">
    <property type="entry name" value="IG_LIKE"/>
    <property type="match status" value="1"/>
</dbReference>
<dbReference type="AlphaFoldDB" id="A0A0A2LM68"/>
<dbReference type="InterPro" id="IPR007110">
    <property type="entry name" value="Ig-like_dom"/>
</dbReference>
<dbReference type="InterPro" id="IPR043504">
    <property type="entry name" value="Peptidase_S1_PA_chymotrypsin"/>
</dbReference>
<sequence>MIGLFLLAGEKANSQTTLSPGDILFTGFDATFSPSNGDVFTFVLLKDITSGTVISFTDRGYFGGSSWQSVSTISSESDITWTSGSALSLGTQIYIKGLTASVFDPSGGTYTPNGTVALTNGTSSNGLNLSAIGDEIIAYQGGGGSVTGSGVTIIAGINYYYCVGGSNSTAGWNSGSCADNPNSSEMPPGLTGGFDAYFTGPISGTDAPDAGYFSCTGGSLSTASQIRTAVMNSANWVLSATTVTLPNTCTFGGSPPVPTPVVTTDPEDVHTSVSGFALFECTATNSPTYQWQVDSGSGFTNISNGGVYSGATTSFLTLLLIPESMDGNLYRCVATNSGGSVTSASASLTLFKASFTSQTNVDCHGDSTGSLTVTVEGGTGPYTYQWDHGPYLSNSSSTSNTVTGLSAGEYHVIIEDSNYYIYGLTATITEPSALVASAVVNNNTVCGGSTGQATASSTGGTSGYSYLWDDSLAQTTATATGLSAGTYTVTIKDSKNCEDTATVTITAIDSTNPVADVATLPTITAQCEVTAGTITAPTATDNCEGTITGTTSDPLTYAAQGTYTITWTYDDGNGNTTTQTQSVVVDDTTAPVADVTTLPTITAQCEVTAGTITAPTATDNCEGTITGTTTDPLTYSAQGTYTITWTYNDGNGNTTTQTQTVIVDDTTAPVADVATLPTITAQCEVTAGT</sequence>
<feature type="non-terminal residue" evidence="2">
    <location>
        <position position="689"/>
    </location>
</feature>
<dbReference type="EMBL" id="JRLV01000011">
    <property type="protein sequence ID" value="KGO80278.1"/>
    <property type="molecule type" value="Genomic_DNA"/>
</dbReference>
<dbReference type="InterPro" id="IPR057078">
    <property type="entry name" value="HYR-4C"/>
</dbReference>
<dbReference type="STRING" id="1406840.Q763_11530"/>
<dbReference type="InterPro" id="IPR035986">
    <property type="entry name" value="PKD_dom_sf"/>
</dbReference>
<dbReference type="Proteomes" id="UP000030129">
    <property type="component" value="Unassembled WGS sequence"/>
</dbReference>
<evidence type="ECO:0000313" key="3">
    <source>
        <dbReference type="Proteomes" id="UP000030129"/>
    </source>
</evidence>
<dbReference type="InterPro" id="IPR025667">
    <property type="entry name" value="SprB_repeat"/>
</dbReference>
<keyword evidence="3" id="KW-1185">Reference proteome</keyword>
<name>A0A0A2LM68_9FLAO</name>
<organism evidence="2 3">
    <name type="scientific">Flavobacterium beibuense F44-8</name>
    <dbReference type="NCBI Taxonomy" id="1406840"/>
    <lineage>
        <taxon>Bacteria</taxon>
        <taxon>Pseudomonadati</taxon>
        <taxon>Bacteroidota</taxon>
        <taxon>Flavobacteriia</taxon>
        <taxon>Flavobacteriales</taxon>
        <taxon>Flavobacteriaceae</taxon>
        <taxon>Flavobacterium</taxon>
    </lineage>
</organism>
<dbReference type="SUPFAM" id="SSF48726">
    <property type="entry name" value="Immunoglobulin"/>
    <property type="match status" value="1"/>
</dbReference>
<dbReference type="InterPro" id="IPR013783">
    <property type="entry name" value="Ig-like_fold"/>
</dbReference>
<protein>
    <recommendedName>
        <fullName evidence="1">Ig-like domain-containing protein</fullName>
    </recommendedName>
</protein>
<feature type="domain" description="Ig-like" evidence="1">
    <location>
        <begin position="260"/>
        <end position="349"/>
    </location>
</feature>